<keyword evidence="2 4" id="KW-0802">TPR repeat</keyword>
<dbReference type="Proteomes" id="UP001054945">
    <property type="component" value="Unassembled WGS sequence"/>
</dbReference>
<dbReference type="InterPro" id="IPR019734">
    <property type="entry name" value="TPR_rpt"/>
</dbReference>
<keyword evidence="1" id="KW-0677">Repeat</keyword>
<gene>
    <name evidence="5" type="primary">TTC27</name>
    <name evidence="5" type="ORF">CEXT_103311</name>
</gene>
<evidence type="ECO:0000256" key="3">
    <source>
        <dbReference type="ARBA" id="ARBA00024020"/>
    </source>
</evidence>
<evidence type="ECO:0000313" key="5">
    <source>
        <dbReference type="EMBL" id="GIY47222.1"/>
    </source>
</evidence>
<dbReference type="PANTHER" id="PTHR16193">
    <property type="entry name" value="TETRATRICOPEPTIDE REPEAT PROTEIN 27"/>
    <property type="match status" value="1"/>
</dbReference>
<proteinExistence type="inferred from homology"/>
<dbReference type="InterPro" id="IPR044244">
    <property type="entry name" value="TTC27/Emw1"/>
</dbReference>
<keyword evidence="6" id="KW-1185">Reference proteome</keyword>
<protein>
    <submittedName>
        <fullName evidence="5">Tetratricopeptide repeat protein 27</fullName>
    </submittedName>
</protein>
<dbReference type="EMBL" id="BPLR01011545">
    <property type="protein sequence ID" value="GIY47222.1"/>
    <property type="molecule type" value="Genomic_DNA"/>
</dbReference>
<dbReference type="InterPro" id="IPR011990">
    <property type="entry name" value="TPR-like_helical_dom_sf"/>
</dbReference>
<dbReference type="SMART" id="SM00028">
    <property type="entry name" value="TPR"/>
    <property type="match status" value="3"/>
</dbReference>
<dbReference type="Gene3D" id="1.25.40.10">
    <property type="entry name" value="Tetratricopeptide repeat domain"/>
    <property type="match status" value="1"/>
</dbReference>
<evidence type="ECO:0000256" key="4">
    <source>
        <dbReference type="PROSITE-ProRule" id="PRU00339"/>
    </source>
</evidence>
<dbReference type="PROSITE" id="PS50005">
    <property type="entry name" value="TPR"/>
    <property type="match status" value="1"/>
</dbReference>
<accession>A0AAV4TQL0</accession>
<comment type="similarity">
    <text evidence="3">Belongs to the TTC27 family.</text>
</comment>
<dbReference type="AlphaFoldDB" id="A0AAV4TQL0"/>
<feature type="repeat" description="TPR" evidence="4">
    <location>
        <begin position="534"/>
        <end position="567"/>
    </location>
</feature>
<evidence type="ECO:0000256" key="1">
    <source>
        <dbReference type="ARBA" id="ARBA00022737"/>
    </source>
</evidence>
<sequence length="839" mass="97278">MNPCYEAIAKNFNNLEIRCLTCNFENYDFNLNFASCKDISSSTLVKAIEHASNSIISHDYKTILNSNLSDFGIKEVIFDPENKTFKCIFSEDNDDKLLAYMKELLLIFIGISALQQFVKANMCGPDVNDSSNYSLFNSVFPENSVTEEDVMQFLCRNGEFPVSNIVQLKLLFLSHLFLSCTVETEEVCLTRKWWLMRCLMMHQLILPERIASIHDEIVTLINRTFELKWIFDSAHQEALVTFYVECAQMHLHYQEVVKAKNFISKAQEIVGLEIELSGAYGKRTIYQKKALPQLLVNLNRNHEKLYENELATIDNSQFPPDLLLQDDTVLNKVSFSDVKDEKVVDILSVEQLVLLGYCCLVRKSEAFDELLREKSMAYISCLLEQRKTWSIYVKALIMRCKLEKDSSRRLERAIMQMESIINSLKKDDPGFVIRAPMLYAVAFPMIWTIEKELADLWMSVGATKSALAIYEKLQLWQDIVSCYMQLGRTSCAETLLREQLGKKETPLLWCLLGDALDDPDMYLKADELSKGTNARCQRSLAFYYFKRKDYEKSLPFFKRTLEINPLQCSVWFSYGFAALECKDYPLSAQAYRQVVMLDQDNFEAWNNLSNAYIRSQQKERAWRSLQEAIKCNYEEWRVWENFLLVSIDIGVFEDVIRAWHRLLDIKGKYQDPEILGILVRAITEDMPDFNGQPASKFKKEALKLLGRLSSIVPGDYSIWEAYSALLCPDPTLEKDLEVFERSIHYQQKAMQIYTQNNKWESNLDLFKMILKKALRLCNLSLVYMSIENPKKDKVKSSVKLALLAVFSKAEKHLFQFSESEELEKELNHLRSMAAEIQSS</sequence>
<name>A0AAV4TQL0_CAEEX</name>
<evidence type="ECO:0000313" key="6">
    <source>
        <dbReference type="Proteomes" id="UP001054945"/>
    </source>
</evidence>
<organism evidence="5 6">
    <name type="scientific">Caerostris extrusa</name>
    <name type="common">Bark spider</name>
    <name type="synonym">Caerostris bankana</name>
    <dbReference type="NCBI Taxonomy" id="172846"/>
    <lineage>
        <taxon>Eukaryota</taxon>
        <taxon>Metazoa</taxon>
        <taxon>Ecdysozoa</taxon>
        <taxon>Arthropoda</taxon>
        <taxon>Chelicerata</taxon>
        <taxon>Arachnida</taxon>
        <taxon>Araneae</taxon>
        <taxon>Araneomorphae</taxon>
        <taxon>Entelegynae</taxon>
        <taxon>Araneoidea</taxon>
        <taxon>Araneidae</taxon>
        <taxon>Caerostris</taxon>
    </lineage>
</organism>
<dbReference type="SUPFAM" id="SSF48452">
    <property type="entry name" value="TPR-like"/>
    <property type="match status" value="2"/>
</dbReference>
<comment type="caution">
    <text evidence="5">The sequence shown here is derived from an EMBL/GenBank/DDBJ whole genome shotgun (WGS) entry which is preliminary data.</text>
</comment>
<dbReference type="PANTHER" id="PTHR16193:SF0">
    <property type="entry name" value="TETRATRICOPEPTIDE REPEAT PROTEIN 27"/>
    <property type="match status" value="1"/>
</dbReference>
<reference evidence="5 6" key="1">
    <citation type="submission" date="2021-06" db="EMBL/GenBank/DDBJ databases">
        <title>Caerostris extrusa draft genome.</title>
        <authorList>
            <person name="Kono N."/>
            <person name="Arakawa K."/>
        </authorList>
    </citation>
    <scope>NUCLEOTIDE SEQUENCE [LARGE SCALE GENOMIC DNA]</scope>
</reference>
<evidence type="ECO:0000256" key="2">
    <source>
        <dbReference type="ARBA" id="ARBA00022803"/>
    </source>
</evidence>